<keyword evidence="2" id="KW-0812">Transmembrane</keyword>
<dbReference type="Pfam" id="PF08022">
    <property type="entry name" value="FAD_binding_8"/>
    <property type="match status" value="1"/>
</dbReference>
<keyword evidence="1" id="KW-0813">Transport</keyword>
<reference evidence="4" key="2">
    <citation type="submission" date="2021-01" db="EMBL/GenBank/DDBJ databases">
        <authorList>
            <person name="Schikora-Tamarit M.A."/>
        </authorList>
    </citation>
    <scope>NUCLEOTIDE SEQUENCE</scope>
    <source>
        <strain evidence="4">CBS6075</strain>
    </source>
</reference>
<protein>
    <recommendedName>
        <fullName evidence="3">FAD-binding 8 domain-containing protein</fullName>
    </recommendedName>
</protein>
<dbReference type="InterPro" id="IPR013112">
    <property type="entry name" value="FAD-bd_8"/>
</dbReference>
<dbReference type="AlphaFoldDB" id="A0A9P8T5W7"/>
<keyword evidence="2" id="KW-0472">Membrane</keyword>
<dbReference type="GO" id="GO:0015677">
    <property type="term" value="P:copper ion import"/>
    <property type="evidence" value="ECO:0007669"/>
    <property type="project" value="TreeGrafter"/>
</dbReference>
<proteinExistence type="predicted"/>
<sequence>MSLFGSQEAEITDVGQDTFKVSVVNKTKWFAPFPGAFAYLYFITPALFLQSHPFTVFQSIKNKNQALIFIKTKTGVTKRIKEKIDTTSDGKLKL</sequence>
<keyword evidence="2" id="KW-1133">Transmembrane helix</keyword>
<dbReference type="GO" id="GO:0005886">
    <property type="term" value="C:plasma membrane"/>
    <property type="evidence" value="ECO:0007669"/>
    <property type="project" value="TreeGrafter"/>
</dbReference>
<feature type="transmembrane region" description="Helical" evidence="2">
    <location>
        <begin position="29"/>
        <end position="49"/>
    </location>
</feature>
<comment type="caution">
    <text evidence="4">The sequence shown here is derived from an EMBL/GenBank/DDBJ whole genome shotgun (WGS) entry which is preliminary data.</text>
</comment>
<evidence type="ECO:0000256" key="2">
    <source>
        <dbReference type="SAM" id="Phobius"/>
    </source>
</evidence>
<reference evidence="4" key="1">
    <citation type="journal article" date="2021" name="Open Biol.">
        <title>Shared evolutionary footprints suggest mitochondrial oxidative damage underlies multiple complex I losses in fungi.</title>
        <authorList>
            <person name="Schikora-Tamarit M.A."/>
            <person name="Marcet-Houben M."/>
            <person name="Nosek J."/>
            <person name="Gabaldon T."/>
        </authorList>
    </citation>
    <scope>NUCLEOTIDE SEQUENCE</scope>
    <source>
        <strain evidence="4">CBS6075</strain>
    </source>
</reference>
<feature type="domain" description="FAD-binding 8" evidence="3">
    <location>
        <begin position="7"/>
        <end position="87"/>
    </location>
</feature>
<dbReference type="GO" id="GO:0000293">
    <property type="term" value="F:ferric-chelate reductase activity"/>
    <property type="evidence" value="ECO:0007669"/>
    <property type="project" value="TreeGrafter"/>
</dbReference>
<evidence type="ECO:0000313" key="5">
    <source>
        <dbReference type="Proteomes" id="UP000769157"/>
    </source>
</evidence>
<evidence type="ECO:0000313" key="4">
    <source>
        <dbReference type="EMBL" id="KAH3666366.1"/>
    </source>
</evidence>
<dbReference type="PANTHER" id="PTHR32361">
    <property type="entry name" value="FERRIC/CUPRIC REDUCTASE TRANSMEMBRANE COMPONENT"/>
    <property type="match status" value="1"/>
</dbReference>
<feature type="non-terminal residue" evidence="4">
    <location>
        <position position="94"/>
    </location>
</feature>
<dbReference type="PANTHER" id="PTHR32361:SF9">
    <property type="entry name" value="FERRIC REDUCTASE TRANSMEMBRANE COMPONENT 3-RELATED"/>
    <property type="match status" value="1"/>
</dbReference>
<dbReference type="OrthoDB" id="167398at2759"/>
<dbReference type="RefSeq" id="XP_046061562.1">
    <property type="nucleotide sequence ID" value="XM_046204543.1"/>
</dbReference>
<dbReference type="InterPro" id="IPR051410">
    <property type="entry name" value="Ferric/Cupric_Reductase"/>
</dbReference>
<organism evidence="4 5">
    <name type="scientific">Ogataea philodendri</name>
    <dbReference type="NCBI Taxonomy" id="1378263"/>
    <lineage>
        <taxon>Eukaryota</taxon>
        <taxon>Fungi</taxon>
        <taxon>Dikarya</taxon>
        <taxon>Ascomycota</taxon>
        <taxon>Saccharomycotina</taxon>
        <taxon>Pichiomycetes</taxon>
        <taxon>Pichiales</taxon>
        <taxon>Pichiaceae</taxon>
        <taxon>Ogataea</taxon>
    </lineage>
</organism>
<dbReference type="GO" id="GO:0006879">
    <property type="term" value="P:intracellular iron ion homeostasis"/>
    <property type="evidence" value="ECO:0007669"/>
    <property type="project" value="TreeGrafter"/>
</dbReference>
<dbReference type="GeneID" id="70235522"/>
<accession>A0A9P8T5W7</accession>
<dbReference type="Proteomes" id="UP000769157">
    <property type="component" value="Unassembled WGS sequence"/>
</dbReference>
<keyword evidence="5" id="KW-1185">Reference proteome</keyword>
<gene>
    <name evidence="4" type="ORF">OGAPHI_003557</name>
</gene>
<evidence type="ECO:0000256" key="1">
    <source>
        <dbReference type="ARBA" id="ARBA00022448"/>
    </source>
</evidence>
<name>A0A9P8T5W7_9ASCO</name>
<dbReference type="GO" id="GO:0006826">
    <property type="term" value="P:iron ion transport"/>
    <property type="evidence" value="ECO:0007669"/>
    <property type="project" value="TreeGrafter"/>
</dbReference>
<dbReference type="EMBL" id="JAEUBE010000264">
    <property type="protein sequence ID" value="KAH3666366.1"/>
    <property type="molecule type" value="Genomic_DNA"/>
</dbReference>
<evidence type="ECO:0000259" key="3">
    <source>
        <dbReference type="Pfam" id="PF08022"/>
    </source>
</evidence>